<comment type="similarity">
    <text evidence="2">Belongs to the bacterial solute-binding protein 1 family.</text>
</comment>
<evidence type="ECO:0000256" key="1">
    <source>
        <dbReference type="ARBA" id="ARBA00004418"/>
    </source>
</evidence>
<dbReference type="AlphaFoldDB" id="A0A838BGQ5"/>
<keyword evidence="5" id="KW-1185">Reference proteome</keyword>
<sequence length="461" mass="49660">MKIRNLINPSMPRRALLALAVTTALGAGTTLAWADAIALKVAFSADYFMSSPALAKKWFGEVKDGFEKANPDVKVELVPIQGGYDDFLTKLSLMYSNSDDVPDIAEVPAPELGQWVASDLLAPLDDQLAKTDWWSQYVEPVKAEGTVDGKVYAVSQGVNTNALLYDKTIFAKANLPGDWKPKTWNDILDAARAIKKSDPNVWPLWVLTGTAQGTQGVVLGALNFMYGSSDPEFYNQKDDKWVVDGKGIREVLNFYRTAAAEGLLAPASQILNANGPGIVAPFLPKHQIGITLGGNYVPQIWNNVICGPCWPEGVKDIGIAPIPTSQGQAPGMATAFSGWSLVMAKASAHPDAAWNLLNFMMQKDVALEVGNYGGLVPPIPAYISEKAYVDFAPATQKGFADLLPIARSAPSNAGYKVWSFAIAQATETLVLHPETTLDQAVEGMKSYVAGQLGDDKIEVRN</sequence>
<dbReference type="Gene3D" id="3.40.190.10">
    <property type="entry name" value="Periplasmic binding protein-like II"/>
    <property type="match status" value="1"/>
</dbReference>
<evidence type="ECO:0000313" key="4">
    <source>
        <dbReference type="EMBL" id="MBA1144674.1"/>
    </source>
</evidence>
<dbReference type="EMBL" id="JACDTY010000026">
    <property type="protein sequence ID" value="MBA1144674.1"/>
    <property type="molecule type" value="Genomic_DNA"/>
</dbReference>
<dbReference type="Proteomes" id="UP000558284">
    <property type="component" value="Unassembled WGS sequence"/>
</dbReference>
<dbReference type="InterPro" id="IPR006059">
    <property type="entry name" value="SBP"/>
</dbReference>
<proteinExistence type="inferred from homology"/>
<dbReference type="PANTHER" id="PTHR43649">
    <property type="entry name" value="ARABINOSE-BINDING PROTEIN-RELATED"/>
    <property type="match status" value="1"/>
</dbReference>
<accession>A0A838BGQ5</accession>
<dbReference type="RefSeq" id="WP_181061608.1">
    <property type="nucleotide sequence ID" value="NZ_JACDTY010000026.1"/>
</dbReference>
<dbReference type="CDD" id="cd13585">
    <property type="entry name" value="PBP2_TMBP_like"/>
    <property type="match status" value="1"/>
</dbReference>
<comment type="subcellular location">
    <subcellularLocation>
        <location evidence="1">Periplasm</location>
    </subcellularLocation>
</comment>
<keyword evidence="3" id="KW-0574">Periplasm</keyword>
<dbReference type="GO" id="GO:0042597">
    <property type="term" value="C:periplasmic space"/>
    <property type="evidence" value="ECO:0007669"/>
    <property type="project" value="UniProtKB-SubCell"/>
</dbReference>
<evidence type="ECO:0000256" key="2">
    <source>
        <dbReference type="ARBA" id="ARBA00008520"/>
    </source>
</evidence>
<reference evidence="4 5" key="1">
    <citation type="submission" date="2020-07" db="EMBL/GenBank/DDBJ databases">
        <title>Definition of the novel symbiovar canariense within Mesorhizobium novociceri, a new species of genus Mesorhizobium nodulating Cicer canariense in the Caldera de Taburiente National Park (La Palma, Canary Islands).</title>
        <authorList>
            <person name="Leon-Barrios M."/>
            <person name="Perez-Yepez J."/>
            <person name="Flores-Felix J.D."/>
            <person name="Ramirez-Baena M.H."/>
            <person name="Pulido-Suarez L."/>
            <person name="Igual J.M."/>
            <person name="Velazquez E."/>
            <person name="Peix A."/>
        </authorList>
    </citation>
    <scope>NUCLEOTIDE SEQUENCE [LARGE SCALE GENOMIC DNA]</scope>
    <source>
        <strain evidence="4 5">CCANP35</strain>
    </source>
</reference>
<name>A0A838BGQ5_9HYPH</name>
<evidence type="ECO:0000313" key="5">
    <source>
        <dbReference type="Proteomes" id="UP000558284"/>
    </source>
</evidence>
<dbReference type="InterPro" id="IPR050490">
    <property type="entry name" value="Bact_solute-bd_prot1"/>
</dbReference>
<protein>
    <submittedName>
        <fullName evidence="4">Sugar ABC transporter substrate-binding protein</fullName>
    </submittedName>
</protein>
<gene>
    <name evidence="4" type="ORF">H0241_31205</name>
</gene>
<organism evidence="4 5">
    <name type="scientific">Mesorhizobium neociceri</name>
    <dbReference type="NCBI Taxonomy" id="1307853"/>
    <lineage>
        <taxon>Bacteria</taxon>
        <taxon>Pseudomonadati</taxon>
        <taxon>Pseudomonadota</taxon>
        <taxon>Alphaproteobacteria</taxon>
        <taxon>Hyphomicrobiales</taxon>
        <taxon>Phyllobacteriaceae</taxon>
        <taxon>Mesorhizobium</taxon>
    </lineage>
</organism>
<evidence type="ECO:0000256" key="3">
    <source>
        <dbReference type="ARBA" id="ARBA00022764"/>
    </source>
</evidence>
<dbReference type="SUPFAM" id="SSF53850">
    <property type="entry name" value="Periplasmic binding protein-like II"/>
    <property type="match status" value="1"/>
</dbReference>
<dbReference type="PANTHER" id="PTHR43649:SF14">
    <property type="entry name" value="BLR3389 PROTEIN"/>
    <property type="match status" value="1"/>
</dbReference>
<dbReference type="Pfam" id="PF01547">
    <property type="entry name" value="SBP_bac_1"/>
    <property type="match status" value="1"/>
</dbReference>
<comment type="caution">
    <text evidence="4">The sequence shown here is derived from an EMBL/GenBank/DDBJ whole genome shotgun (WGS) entry which is preliminary data.</text>
</comment>